<organism evidence="1 2">
    <name type="scientific">Lipomyces kononenkoae</name>
    <name type="common">Yeast</name>
    <dbReference type="NCBI Taxonomy" id="34357"/>
    <lineage>
        <taxon>Eukaryota</taxon>
        <taxon>Fungi</taxon>
        <taxon>Dikarya</taxon>
        <taxon>Ascomycota</taxon>
        <taxon>Saccharomycotina</taxon>
        <taxon>Lipomycetes</taxon>
        <taxon>Lipomycetales</taxon>
        <taxon>Lipomycetaceae</taxon>
        <taxon>Lipomyces</taxon>
    </lineage>
</organism>
<keyword evidence="1" id="KW-0418">Kinase</keyword>
<evidence type="ECO:0000313" key="1">
    <source>
        <dbReference type="EMBL" id="KAK9238748.1"/>
    </source>
</evidence>
<reference evidence="2" key="1">
    <citation type="journal article" date="2024" name="Front. Bioeng. Biotechnol.">
        <title>Genome-scale model development and genomic sequencing of the oleaginous clade Lipomyces.</title>
        <authorList>
            <person name="Czajka J.J."/>
            <person name="Han Y."/>
            <person name="Kim J."/>
            <person name="Mondo S.J."/>
            <person name="Hofstad B.A."/>
            <person name="Robles A."/>
            <person name="Haridas S."/>
            <person name="Riley R."/>
            <person name="LaButti K."/>
            <person name="Pangilinan J."/>
            <person name="Andreopoulos W."/>
            <person name="Lipzen A."/>
            <person name="Yan J."/>
            <person name="Wang M."/>
            <person name="Ng V."/>
            <person name="Grigoriev I.V."/>
            <person name="Spatafora J.W."/>
            <person name="Magnuson J.K."/>
            <person name="Baker S.E."/>
            <person name="Pomraning K.R."/>
        </authorList>
    </citation>
    <scope>NUCLEOTIDE SEQUENCE [LARGE SCALE GENOMIC DNA]</scope>
    <source>
        <strain evidence="2">CBS 7786</strain>
    </source>
</reference>
<dbReference type="Proteomes" id="UP001433508">
    <property type="component" value="Unassembled WGS sequence"/>
</dbReference>
<name>A0ACC3T496_LIPKO</name>
<keyword evidence="2" id="KW-1185">Reference proteome</keyword>
<proteinExistence type="predicted"/>
<dbReference type="EMBL" id="MU971353">
    <property type="protein sequence ID" value="KAK9238748.1"/>
    <property type="molecule type" value="Genomic_DNA"/>
</dbReference>
<comment type="caution">
    <text evidence="1">The sequence shown here is derived from an EMBL/GenBank/DDBJ whole genome shotgun (WGS) entry which is preliminary data.</text>
</comment>
<accession>A0ACC3T496</accession>
<keyword evidence="1" id="KW-0808">Transferase</keyword>
<evidence type="ECO:0000313" key="2">
    <source>
        <dbReference type="Proteomes" id="UP001433508"/>
    </source>
</evidence>
<protein>
    <submittedName>
        <fullName evidence="1">Kinase phosphorylation protein-domain-containing protein</fullName>
    </submittedName>
</protein>
<sequence>MDLLSNKPTREGIRGGQASFSWDHVKQDKYRQNYLGHSIMAPTGRWAEKNDALWYSKDKNIITSDVEKELENAKLDEDELRLTKQELRRIELRRIKEAEEIAMAEALGIKPRLKNGDDQNETSVRDHHARDEPNRLRSDSRSRSASPEPRKSRSRKGESETRHQYGRGRSPRSQLSHYHGKDENKRDSYDRRRDEVRSREDGGRRHGPRGQDSRSSRARHYSSRDRNRDDVDELSYRAQRDRSPVSKHRDSYDDRNSRKASRDKNDEVDKFLEDIGRSAADGFVHQSRRDLIHR</sequence>
<gene>
    <name evidence="1" type="ORF">V1525DRAFT_400430</name>
</gene>